<evidence type="ECO:0000313" key="8">
    <source>
        <dbReference type="Proteomes" id="UP000231960"/>
    </source>
</evidence>
<dbReference type="PANTHER" id="PTHR11078:SF3">
    <property type="entry name" value="ANTITERMINATION NUSB DOMAIN-CONTAINING PROTEIN"/>
    <property type="match status" value="1"/>
</dbReference>
<organism evidence="7 8">
    <name type="scientific">Avrilella dinanensis</name>
    <dbReference type="NCBI Taxonomy" id="2008672"/>
    <lineage>
        <taxon>Bacteria</taxon>
        <taxon>Pseudomonadati</taxon>
        <taxon>Bacteroidota</taxon>
        <taxon>Flavobacteriia</taxon>
        <taxon>Flavobacteriales</taxon>
        <taxon>Flavobacteriaceae</taxon>
        <taxon>Avrilella</taxon>
    </lineage>
</organism>
<dbReference type="GO" id="GO:0003723">
    <property type="term" value="F:RNA binding"/>
    <property type="evidence" value="ECO:0007669"/>
    <property type="project" value="UniProtKB-KW"/>
</dbReference>
<keyword evidence="4" id="KW-0805">Transcription regulation</keyword>
<dbReference type="InterPro" id="IPR006027">
    <property type="entry name" value="NusB_RsmB_TIM44"/>
</dbReference>
<dbReference type="Proteomes" id="UP000231960">
    <property type="component" value="Unassembled WGS sequence"/>
</dbReference>
<dbReference type="AlphaFoldDB" id="A0A2M9R8Q3"/>
<evidence type="ECO:0000259" key="6">
    <source>
        <dbReference type="Pfam" id="PF01029"/>
    </source>
</evidence>
<comment type="caution">
    <text evidence="7">The sequence shown here is derived from an EMBL/GenBank/DDBJ whole genome shotgun (WGS) entry which is preliminary data.</text>
</comment>
<gene>
    <name evidence="7" type="primary">nusB</name>
    <name evidence="7" type="ORF">CDL10_07780</name>
</gene>
<name>A0A2M9R8Q3_9FLAO</name>
<dbReference type="Gene3D" id="1.10.940.10">
    <property type="entry name" value="NusB-like"/>
    <property type="match status" value="1"/>
</dbReference>
<comment type="similarity">
    <text evidence="1">Belongs to the NusB family.</text>
</comment>
<dbReference type="InterPro" id="IPR035926">
    <property type="entry name" value="NusB-like_sf"/>
</dbReference>
<protein>
    <submittedName>
        <fullName evidence="7">Transcription antitermination factor NusB</fullName>
    </submittedName>
</protein>
<evidence type="ECO:0000256" key="5">
    <source>
        <dbReference type="ARBA" id="ARBA00023163"/>
    </source>
</evidence>
<keyword evidence="2" id="KW-0889">Transcription antitermination</keyword>
<dbReference type="GO" id="GO:0005829">
    <property type="term" value="C:cytosol"/>
    <property type="evidence" value="ECO:0007669"/>
    <property type="project" value="TreeGrafter"/>
</dbReference>
<keyword evidence="5" id="KW-0804">Transcription</keyword>
<dbReference type="InterPro" id="IPR011605">
    <property type="entry name" value="NusB_fam"/>
</dbReference>
<dbReference type="NCBIfam" id="TIGR01951">
    <property type="entry name" value="nusB"/>
    <property type="match status" value="1"/>
</dbReference>
<proteinExistence type="inferred from homology"/>
<dbReference type="EMBL" id="NIPO01000001">
    <property type="protein sequence ID" value="PJR05125.1"/>
    <property type="molecule type" value="Genomic_DNA"/>
</dbReference>
<evidence type="ECO:0000313" key="7">
    <source>
        <dbReference type="EMBL" id="PJR05125.1"/>
    </source>
</evidence>
<keyword evidence="3" id="KW-0694">RNA-binding</keyword>
<feature type="domain" description="NusB/RsmB/TIM44" evidence="6">
    <location>
        <begin position="193"/>
        <end position="286"/>
    </location>
</feature>
<keyword evidence="8" id="KW-1185">Reference proteome</keyword>
<evidence type="ECO:0000256" key="3">
    <source>
        <dbReference type="ARBA" id="ARBA00022884"/>
    </source>
</evidence>
<dbReference type="GO" id="GO:0006353">
    <property type="term" value="P:DNA-templated transcription termination"/>
    <property type="evidence" value="ECO:0007669"/>
    <property type="project" value="InterPro"/>
</dbReference>
<dbReference type="PANTHER" id="PTHR11078">
    <property type="entry name" value="N UTILIZATION SUBSTANCE PROTEIN B-RELATED"/>
    <property type="match status" value="1"/>
</dbReference>
<evidence type="ECO:0000256" key="1">
    <source>
        <dbReference type="ARBA" id="ARBA00005952"/>
    </source>
</evidence>
<dbReference type="OrthoDB" id="9787568at2"/>
<dbReference type="GO" id="GO:0031564">
    <property type="term" value="P:transcription antitermination"/>
    <property type="evidence" value="ECO:0007669"/>
    <property type="project" value="UniProtKB-KW"/>
</dbReference>
<dbReference type="SUPFAM" id="SSF48013">
    <property type="entry name" value="NusB-like"/>
    <property type="match status" value="1"/>
</dbReference>
<evidence type="ECO:0000256" key="2">
    <source>
        <dbReference type="ARBA" id="ARBA00022814"/>
    </source>
</evidence>
<dbReference type="Pfam" id="PF01029">
    <property type="entry name" value="NusB"/>
    <property type="match status" value="1"/>
</dbReference>
<accession>A0A2M9R8Q3</accession>
<sequence length="303" mass="35564">MQSLYALNTSNSDRLDIQEKFLLNSIEKIRELYLSTLSIFIELRQLEEDILDKSAKKYLATEIEKNPNRKFVNNRVLTCIAESDSIHQALDQEKIKHFQLNDQYVHQLLSEIKQHDLYNDYMNKQTDSFKEDQEFLLQVFRKIIAPNDKLYHFVEDTQISWADDWPVVNTAIDKLIKDIRSEDYIIKVPDAFKNQDDRKYALELLRKTAINTESFREMYADKAKNWDQERIAELDSIVLNMAICELTKFPSIPVKVTINEYLEIVKEYSTPKSSIFINGILDSIIKELKAENKINKAGRGLIE</sequence>
<reference evidence="7 8" key="1">
    <citation type="submission" date="2017-06" db="EMBL/GenBank/DDBJ databases">
        <title>Description of Avrilella dinanensis gen. nov. sp. nov.</title>
        <authorList>
            <person name="Leyer C."/>
            <person name="Sassi M."/>
            <person name="Minet J."/>
            <person name="Kayal S."/>
            <person name="Cattoir V."/>
        </authorList>
    </citation>
    <scope>NUCLEOTIDE SEQUENCE [LARGE SCALE GENOMIC DNA]</scope>
    <source>
        <strain evidence="7 8">UR159</strain>
    </source>
</reference>
<evidence type="ECO:0000256" key="4">
    <source>
        <dbReference type="ARBA" id="ARBA00023015"/>
    </source>
</evidence>